<dbReference type="AlphaFoldDB" id="A0A8S9HEP4"/>
<organism evidence="1 2">
    <name type="scientific">Brassica cretica</name>
    <name type="common">Mustard</name>
    <dbReference type="NCBI Taxonomy" id="69181"/>
    <lineage>
        <taxon>Eukaryota</taxon>
        <taxon>Viridiplantae</taxon>
        <taxon>Streptophyta</taxon>
        <taxon>Embryophyta</taxon>
        <taxon>Tracheophyta</taxon>
        <taxon>Spermatophyta</taxon>
        <taxon>Magnoliopsida</taxon>
        <taxon>eudicotyledons</taxon>
        <taxon>Gunneridae</taxon>
        <taxon>Pentapetalae</taxon>
        <taxon>rosids</taxon>
        <taxon>malvids</taxon>
        <taxon>Brassicales</taxon>
        <taxon>Brassicaceae</taxon>
        <taxon>Brassiceae</taxon>
        <taxon>Brassica</taxon>
    </lineage>
</organism>
<dbReference type="Proteomes" id="UP000712281">
    <property type="component" value="Unassembled WGS sequence"/>
</dbReference>
<gene>
    <name evidence="1" type="ORF">F2Q68_00038122</name>
</gene>
<dbReference type="EMBL" id="QGKW02001988">
    <property type="protein sequence ID" value="KAF2554358.1"/>
    <property type="molecule type" value="Genomic_DNA"/>
</dbReference>
<name>A0A8S9HEP4_BRACR</name>
<evidence type="ECO:0000313" key="2">
    <source>
        <dbReference type="Proteomes" id="UP000712281"/>
    </source>
</evidence>
<protein>
    <submittedName>
        <fullName evidence="1">Uncharacterized protein</fullName>
    </submittedName>
</protein>
<reference evidence="1" key="1">
    <citation type="submission" date="2019-12" db="EMBL/GenBank/DDBJ databases">
        <title>Genome sequencing and annotation of Brassica cretica.</title>
        <authorList>
            <person name="Studholme D.J."/>
            <person name="Sarris P.F."/>
        </authorList>
    </citation>
    <scope>NUCLEOTIDE SEQUENCE</scope>
    <source>
        <strain evidence="1">PFS-001/15</strain>
        <tissue evidence="1">Leaf</tissue>
    </source>
</reference>
<sequence length="87" mass="9687">MVEEKTLSVLINQCKSNTWHISDGSKYSDKRPSAFRSVRTWLSYESHGDLVDNISLCVLASLVGVSVLAQNSRTVPFGHHQVKAGWL</sequence>
<proteinExistence type="predicted"/>
<accession>A0A8S9HEP4</accession>
<evidence type="ECO:0000313" key="1">
    <source>
        <dbReference type="EMBL" id="KAF2554358.1"/>
    </source>
</evidence>
<comment type="caution">
    <text evidence="1">The sequence shown here is derived from an EMBL/GenBank/DDBJ whole genome shotgun (WGS) entry which is preliminary data.</text>
</comment>